<keyword evidence="2" id="KW-0732">Signal</keyword>
<evidence type="ECO:0000256" key="1">
    <source>
        <dbReference type="SAM" id="MobiDB-lite"/>
    </source>
</evidence>
<feature type="region of interest" description="Disordered" evidence="1">
    <location>
        <begin position="43"/>
        <end position="66"/>
    </location>
</feature>
<evidence type="ECO:0008006" key="5">
    <source>
        <dbReference type="Google" id="ProtNLM"/>
    </source>
</evidence>
<accession>A0A852SI56</accession>
<keyword evidence="4" id="KW-1185">Reference proteome</keyword>
<reference evidence="3 4" key="1">
    <citation type="submission" date="2020-07" db="EMBL/GenBank/DDBJ databases">
        <title>Sequencing the genomes of 1000 actinobacteria strains.</title>
        <authorList>
            <person name="Klenk H.-P."/>
        </authorList>
    </citation>
    <scope>NUCLEOTIDE SEQUENCE [LARGE SCALE GENOMIC DNA]</scope>
    <source>
        <strain evidence="3 4">DSM 26474</strain>
    </source>
</reference>
<comment type="caution">
    <text evidence="3">The sequence shown here is derived from an EMBL/GenBank/DDBJ whole genome shotgun (WGS) entry which is preliminary data.</text>
</comment>
<feature type="signal peptide" evidence="2">
    <location>
        <begin position="1"/>
        <end position="32"/>
    </location>
</feature>
<name>A0A852SI56_9MICO</name>
<protein>
    <recommendedName>
        <fullName evidence="5">Secreted protein</fullName>
    </recommendedName>
</protein>
<evidence type="ECO:0000313" key="4">
    <source>
        <dbReference type="Proteomes" id="UP000549913"/>
    </source>
</evidence>
<dbReference type="AlphaFoldDB" id="A0A852SI56"/>
<dbReference type="RefSeq" id="WP_179546350.1">
    <property type="nucleotide sequence ID" value="NZ_BSEW01000001.1"/>
</dbReference>
<dbReference type="EMBL" id="JACCBM010000001">
    <property type="protein sequence ID" value="NYD68920.1"/>
    <property type="molecule type" value="Genomic_DNA"/>
</dbReference>
<proteinExistence type="predicted"/>
<evidence type="ECO:0000256" key="2">
    <source>
        <dbReference type="SAM" id="SignalP"/>
    </source>
</evidence>
<gene>
    <name evidence="3" type="ORF">BJ984_000078</name>
</gene>
<organism evidence="3 4">
    <name type="scientific">Herbiconiux flava</name>
    <dbReference type="NCBI Taxonomy" id="881268"/>
    <lineage>
        <taxon>Bacteria</taxon>
        <taxon>Bacillati</taxon>
        <taxon>Actinomycetota</taxon>
        <taxon>Actinomycetes</taxon>
        <taxon>Micrococcales</taxon>
        <taxon>Microbacteriaceae</taxon>
        <taxon>Herbiconiux</taxon>
    </lineage>
</organism>
<dbReference type="Proteomes" id="UP000549913">
    <property type="component" value="Unassembled WGS sequence"/>
</dbReference>
<evidence type="ECO:0000313" key="3">
    <source>
        <dbReference type="EMBL" id="NYD68920.1"/>
    </source>
</evidence>
<feature type="chain" id="PRO_5039172517" description="Secreted protein" evidence="2">
    <location>
        <begin position="33"/>
        <end position="180"/>
    </location>
</feature>
<sequence>MPLNRRTRVLMAGCAALALGAGALIGASSALSITGIEAECSPVTPESYVNDPRTGTTDNGPAGTEANPYVPGVTVLCSSADGDAWAISLGSVAVTEADHSASINGGVTYLGTDAGTPSRDIRVVVQDSGSTSHVAQLDSPADLAPMETVAVTAHVADIGDDAPTSIEVHVTGGESFFYAV</sequence>